<evidence type="ECO:0000313" key="4">
    <source>
        <dbReference type="EMBL" id="GAA0609072.1"/>
    </source>
</evidence>
<accession>A0ABN1GD93</accession>
<dbReference type="Pfam" id="PF00501">
    <property type="entry name" value="AMP-binding"/>
    <property type="match status" value="1"/>
</dbReference>
<reference evidence="4 5" key="1">
    <citation type="journal article" date="2019" name="Int. J. Syst. Evol. Microbiol.">
        <title>The Global Catalogue of Microorganisms (GCM) 10K type strain sequencing project: providing services to taxonomists for standard genome sequencing and annotation.</title>
        <authorList>
            <consortium name="The Broad Institute Genomics Platform"/>
            <consortium name="The Broad Institute Genome Sequencing Center for Infectious Disease"/>
            <person name="Wu L."/>
            <person name="Ma J."/>
        </authorList>
    </citation>
    <scope>NUCLEOTIDE SEQUENCE [LARGE SCALE GENOMIC DNA]</scope>
    <source>
        <strain evidence="4 5">JCM 10671</strain>
    </source>
</reference>
<dbReference type="SUPFAM" id="SSF56801">
    <property type="entry name" value="Acetyl-CoA synthetase-like"/>
    <property type="match status" value="1"/>
</dbReference>
<dbReference type="Gene3D" id="3.40.50.12780">
    <property type="entry name" value="N-terminal domain of ligase-like"/>
    <property type="match status" value="1"/>
</dbReference>
<organism evidence="4 5">
    <name type="scientific">Sporichthya brevicatena</name>
    <dbReference type="NCBI Taxonomy" id="171442"/>
    <lineage>
        <taxon>Bacteria</taxon>
        <taxon>Bacillati</taxon>
        <taxon>Actinomycetota</taxon>
        <taxon>Actinomycetes</taxon>
        <taxon>Sporichthyales</taxon>
        <taxon>Sporichthyaceae</taxon>
        <taxon>Sporichthya</taxon>
    </lineage>
</organism>
<dbReference type="Proteomes" id="UP001500957">
    <property type="component" value="Unassembled WGS sequence"/>
</dbReference>
<dbReference type="InterPro" id="IPR020845">
    <property type="entry name" value="AMP-binding_CS"/>
</dbReference>
<feature type="domain" description="AMP-dependent synthetase/ligase" evidence="2">
    <location>
        <begin position="7"/>
        <end position="363"/>
    </location>
</feature>
<dbReference type="InterPro" id="IPR025110">
    <property type="entry name" value="AMP-bd_C"/>
</dbReference>
<dbReference type="InterPro" id="IPR050237">
    <property type="entry name" value="ATP-dep_AMP-bd_enzyme"/>
</dbReference>
<keyword evidence="5" id="KW-1185">Reference proteome</keyword>
<dbReference type="PANTHER" id="PTHR43767:SF1">
    <property type="entry name" value="NONRIBOSOMAL PEPTIDE SYNTHASE PES1 (EUROFUNG)-RELATED"/>
    <property type="match status" value="1"/>
</dbReference>
<evidence type="ECO:0000259" key="2">
    <source>
        <dbReference type="Pfam" id="PF00501"/>
    </source>
</evidence>
<feature type="domain" description="AMP-binding enzyme C-terminal" evidence="3">
    <location>
        <begin position="418"/>
        <end position="490"/>
    </location>
</feature>
<gene>
    <name evidence="4" type="ORF">GCM10009547_08900</name>
</gene>
<name>A0ABN1GD93_9ACTN</name>
<dbReference type="InterPro" id="IPR000873">
    <property type="entry name" value="AMP-dep_synth/lig_dom"/>
</dbReference>
<evidence type="ECO:0000259" key="3">
    <source>
        <dbReference type="Pfam" id="PF13193"/>
    </source>
</evidence>
<feature type="compositionally biased region" description="Polar residues" evidence="1">
    <location>
        <begin position="147"/>
        <end position="164"/>
    </location>
</feature>
<sequence length="501" mass="53527">MTFAARLAAERPDEIALRAPDGDWTWAQADAALRPMVNGLLSARYRPTRRVAVYAENSGRTLLYYAAATLAGCSAVAVNFHLTPEETAYILTHSQADLLIVDDVTAERGMTAARLAGVPAVVGGSGSVSGVISLADASAFAGDAEPPTSQEPRPTMVYTSGTTGTPKGVELPLTSWVGGANIDEHLERLAQNSMVAHGRHLVVGPMYHSGPITGTRLFLGGAPVTVLGRFDAENLLATIERDRIGSSIVVPTHLQRVMALPPEVRDRYDLSSLKFLLQVGAKFPEPDKRATIEWLASRGLPDVLWESYGASEVGTTCMISAAEWMERPGSVGRAIPPFEASILDDDDKPVPPGTEGRLFFRAPPGHGLRYVDGQGTGDGEPFTLGEIGVMDDEGYVWITDRASDMVVSGGVNIYPAESEKVLLDHEAVAEVACIGVPHPDLGEALHAVVVATAPVSADDLLAYCRDRLTLYKCPRTVEFVDALPRTPVGKLDKKALRAARQ</sequence>
<feature type="region of interest" description="Disordered" evidence="1">
    <location>
        <begin position="142"/>
        <end position="164"/>
    </location>
</feature>
<proteinExistence type="predicted"/>
<comment type="caution">
    <text evidence="4">The sequence shown here is derived from an EMBL/GenBank/DDBJ whole genome shotgun (WGS) entry which is preliminary data.</text>
</comment>
<dbReference type="RefSeq" id="WP_344602030.1">
    <property type="nucleotide sequence ID" value="NZ_BAAAHE010000007.1"/>
</dbReference>
<dbReference type="InterPro" id="IPR042099">
    <property type="entry name" value="ANL_N_sf"/>
</dbReference>
<dbReference type="Pfam" id="PF13193">
    <property type="entry name" value="AMP-binding_C"/>
    <property type="match status" value="1"/>
</dbReference>
<dbReference type="InterPro" id="IPR045851">
    <property type="entry name" value="AMP-bd_C_sf"/>
</dbReference>
<dbReference type="PANTHER" id="PTHR43767">
    <property type="entry name" value="LONG-CHAIN-FATTY-ACID--COA LIGASE"/>
    <property type="match status" value="1"/>
</dbReference>
<dbReference type="Gene3D" id="3.30.300.30">
    <property type="match status" value="1"/>
</dbReference>
<dbReference type="PROSITE" id="PS00455">
    <property type="entry name" value="AMP_BINDING"/>
    <property type="match status" value="1"/>
</dbReference>
<evidence type="ECO:0000256" key="1">
    <source>
        <dbReference type="SAM" id="MobiDB-lite"/>
    </source>
</evidence>
<dbReference type="EMBL" id="BAAAHE010000007">
    <property type="protein sequence ID" value="GAA0609072.1"/>
    <property type="molecule type" value="Genomic_DNA"/>
</dbReference>
<protein>
    <submittedName>
        <fullName evidence="4">Acyl-CoA synthetase</fullName>
    </submittedName>
</protein>
<evidence type="ECO:0000313" key="5">
    <source>
        <dbReference type="Proteomes" id="UP001500957"/>
    </source>
</evidence>